<protein>
    <recommendedName>
        <fullName evidence="2">Terpene synthase metal-binding domain-containing protein</fullName>
    </recommendedName>
</protein>
<dbReference type="SUPFAM" id="SSF48576">
    <property type="entry name" value="Terpenoid synthases"/>
    <property type="match status" value="1"/>
</dbReference>
<dbReference type="AlphaFoldDB" id="A0A1R3KXH0"/>
<dbReference type="InterPro" id="IPR008949">
    <property type="entry name" value="Isoprenoid_synthase_dom_sf"/>
</dbReference>
<dbReference type="EMBL" id="AWUE01010330">
    <property type="protein sequence ID" value="OMP11737.1"/>
    <property type="molecule type" value="Genomic_DNA"/>
</dbReference>
<dbReference type="InterPro" id="IPR036965">
    <property type="entry name" value="Terpene_synth_N_sf"/>
</dbReference>
<dbReference type="Pfam" id="PF03936">
    <property type="entry name" value="Terpene_synth_C"/>
    <property type="match status" value="1"/>
</dbReference>
<gene>
    <name evidence="3" type="ORF">COLO4_03709</name>
</gene>
<reference evidence="4" key="1">
    <citation type="submission" date="2013-09" db="EMBL/GenBank/DDBJ databases">
        <title>Corchorus olitorius genome sequencing.</title>
        <authorList>
            <person name="Alam M."/>
            <person name="Haque M.S."/>
            <person name="Islam M.S."/>
            <person name="Emdad E.M."/>
            <person name="Islam M.M."/>
            <person name="Ahmed B."/>
            <person name="Halim A."/>
            <person name="Hossen Q.M.M."/>
            <person name="Hossain M.Z."/>
            <person name="Ahmed R."/>
            <person name="Khan M.M."/>
            <person name="Islam R."/>
            <person name="Rashid M.M."/>
            <person name="Khan S.A."/>
            <person name="Rahman M.S."/>
            <person name="Alam M."/>
            <person name="Yahiya A.S."/>
            <person name="Khan M.S."/>
            <person name="Azam M.S."/>
            <person name="Haque T."/>
            <person name="Lashkar M.Z.H."/>
            <person name="Akhand A.I."/>
            <person name="Morshed G."/>
            <person name="Roy S."/>
            <person name="Uddin K.S."/>
            <person name="Rabeya T."/>
            <person name="Hossain A.S."/>
            <person name="Chowdhury A."/>
            <person name="Snigdha A.R."/>
            <person name="Mortoza M.S."/>
            <person name="Matin S.A."/>
            <person name="Hoque S.M.E."/>
            <person name="Islam M.K."/>
            <person name="Roy D.K."/>
            <person name="Haider R."/>
            <person name="Moosa M.M."/>
            <person name="Elias S.M."/>
            <person name="Hasan A.M."/>
            <person name="Jahan S."/>
            <person name="Shafiuddin M."/>
            <person name="Mahmood N."/>
            <person name="Shommy N.S."/>
        </authorList>
    </citation>
    <scope>NUCLEOTIDE SEQUENCE [LARGE SCALE GENOMIC DNA]</scope>
    <source>
        <strain evidence="4">cv. O-4</strain>
    </source>
</reference>
<accession>A0A1R3KXH0</accession>
<organism evidence="3 4">
    <name type="scientific">Corchorus olitorius</name>
    <dbReference type="NCBI Taxonomy" id="93759"/>
    <lineage>
        <taxon>Eukaryota</taxon>
        <taxon>Viridiplantae</taxon>
        <taxon>Streptophyta</taxon>
        <taxon>Embryophyta</taxon>
        <taxon>Tracheophyta</taxon>
        <taxon>Spermatophyta</taxon>
        <taxon>Magnoliopsida</taxon>
        <taxon>eudicotyledons</taxon>
        <taxon>Gunneridae</taxon>
        <taxon>Pentapetalae</taxon>
        <taxon>rosids</taxon>
        <taxon>malvids</taxon>
        <taxon>Malvales</taxon>
        <taxon>Malvaceae</taxon>
        <taxon>Grewioideae</taxon>
        <taxon>Apeibeae</taxon>
        <taxon>Corchorus</taxon>
    </lineage>
</organism>
<evidence type="ECO:0000256" key="1">
    <source>
        <dbReference type="ARBA" id="ARBA00022723"/>
    </source>
</evidence>
<dbReference type="STRING" id="93759.A0A1R3KXH0"/>
<evidence type="ECO:0000259" key="2">
    <source>
        <dbReference type="Pfam" id="PF03936"/>
    </source>
</evidence>
<comment type="caution">
    <text evidence="3">The sequence shown here is derived from an EMBL/GenBank/DDBJ whole genome shotgun (WGS) entry which is preliminary data.</text>
</comment>
<dbReference type="SUPFAM" id="SSF48239">
    <property type="entry name" value="Terpenoid cyclases/Protein prenyltransferases"/>
    <property type="match status" value="1"/>
</dbReference>
<feature type="domain" description="Terpene synthase metal-binding" evidence="2">
    <location>
        <begin position="68"/>
        <end position="244"/>
    </location>
</feature>
<dbReference type="PANTHER" id="PTHR31225:SF218">
    <property type="entry name" value="GERANIOL SYNTHASE, CHLOROPLASTIC-LIKE"/>
    <property type="match status" value="1"/>
</dbReference>
<dbReference type="Proteomes" id="UP000187203">
    <property type="component" value="Unassembled WGS sequence"/>
</dbReference>
<evidence type="ECO:0000313" key="3">
    <source>
        <dbReference type="EMBL" id="OMP11737.1"/>
    </source>
</evidence>
<dbReference type="Gene3D" id="1.50.10.130">
    <property type="entry name" value="Terpene synthase, N-terminal domain"/>
    <property type="match status" value="1"/>
</dbReference>
<dbReference type="InterPro" id="IPR050148">
    <property type="entry name" value="Terpene_synthase-like"/>
</dbReference>
<dbReference type="InterPro" id="IPR005630">
    <property type="entry name" value="Terpene_synthase_metal-bd"/>
</dbReference>
<keyword evidence="4" id="KW-1185">Reference proteome</keyword>
<dbReference type="GO" id="GO:0016114">
    <property type="term" value="P:terpenoid biosynthetic process"/>
    <property type="evidence" value="ECO:0007669"/>
    <property type="project" value="InterPro"/>
</dbReference>
<evidence type="ECO:0000313" key="4">
    <source>
        <dbReference type="Proteomes" id="UP000187203"/>
    </source>
</evidence>
<dbReference type="Gene3D" id="1.10.600.10">
    <property type="entry name" value="Farnesyl Diphosphate Synthase"/>
    <property type="match status" value="2"/>
</dbReference>
<dbReference type="PANTHER" id="PTHR31225">
    <property type="entry name" value="OS04G0344100 PROTEIN-RELATED"/>
    <property type="match status" value="1"/>
</dbReference>
<dbReference type="InterPro" id="IPR008930">
    <property type="entry name" value="Terpenoid_cyclase/PrenylTrfase"/>
</dbReference>
<sequence>MGKLENDLREQVKQSLEVPLYWRFPRSEARNFIDIYQRDSKMNLVLLELAKLDFNLLQSIYLKELKELAEWDLEAIKDLPEYMKVCYLAMYNHVNEMVQDALEDLGLDILPYVKDQWVSYVRSLHVEAGWFHGGYKPTLNEYFKNGWISIGIAVGLAYAFFGVMEEYSSKEILPLEFLENWSDSELFYWPSLLTRLWDDLKTSKLEMERGDTAKSIQCYMIQEGVCEEEARNYIKGLTNDSWKKLNKFIAQTCLPSGFADTALKMTRCVHRMYHYGDWFGIQSEANKDCVNSSLFNPI</sequence>
<dbReference type="GO" id="GO:0000287">
    <property type="term" value="F:magnesium ion binding"/>
    <property type="evidence" value="ECO:0007669"/>
    <property type="project" value="InterPro"/>
</dbReference>
<dbReference type="GO" id="GO:0010333">
    <property type="term" value="F:terpene synthase activity"/>
    <property type="evidence" value="ECO:0007669"/>
    <property type="project" value="InterPro"/>
</dbReference>
<keyword evidence="1" id="KW-0479">Metal-binding</keyword>
<proteinExistence type="predicted"/>
<name>A0A1R3KXH0_9ROSI</name>
<dbReference type="OrthoDB" id="1936865at2759"/>